<dbReference type="InterPro" id="IPR027463">
    <property type="entry name" value="AcrB_DN_DC_subdom"/>
</dbReference>
<reference evidence="2 5" key="2">
    <citation type="submission" date="2019-10" db="EMBL/GenBank/DDBJ databases">
        <title>Prolixibacter strains distinguished by the presence of nitrate reductase genes were adept at nitrate-dependent anaerobic corrosion of metallic iron and carbon steel.</title>
        <authorList>
            <person name="Iino T."/>
            <person name="Shono N."/>
            <person name="Ito K."/>
            <person name="Nakamura R."/>
            <person name="Sueoka K."/>
            <person name="Harayama S."/>
            <person name="Ohkuma M."/>
        </authorList>
    </citation>
    <scope>NUCLEOTIDE SEQUENCE [LARGE SCALE GENOMIC DNA]</scope>
    <source>
        <strain evidence="2 5">MIC1-1</strain>
    </source>
</reference>
<protein>
    <submittedName>
        <fullName evidence="2">Acriflavin resistance protein</fullName>
    </submittedName>
    <submittedName>
        <fullName evidence="3">Multidrug efflux pump subunit AcrB</fullName>
    </submittedName>
</protein>
<keyword evidence="1" id="KW-0472">Membrane</keyword>
<feature type="transmembrane region" description="Helical" evidence="1">
    <location>
        <begin position="329"/>
        <end position="349"/>
    </location>
</feature>
<evidence type="ECO:0000313" key="2">
    <source>
        <dbReference type="EMBL" id="GET20952.1"/>
    </source>
</evidence>
<dbReference type="Gene3D" id="3.30.70.1430">
    <property type="entry name" value="Multidrug efflux transporter AcrB pore domain"/>
    <property type="match status" value="2"/>
</dbReference>
<feature type="transmembrane region" description="Helical" evidence="1">
    <location>
        <begin position="459"/>
        <end position="480"/>
    </location>
</feature>
<comment type="caution">
    <text evidence="3">The sequence shown here is derived from an EMBL/GenBank/DDBJ whole genome shotgun (WGS) entry which is preliminary data.</text>
</comment>
<organism evidence="3 4">
    <name type="scientific">Prolixibacter denitrificans</name>
    <dbReference type="NCBI Taxonomy" id="1541063"/>
    <lineage>
        <taxon>Bacteria</taxon>
        <taxon>Pseudomonadati</taxon>
        <taxon>Bacteroidota</taxon>
        <taxon>Bacteroidia</taxon>
        <taxon>Marinilabiliales</taxon>
        <taxon>Prolixibacteraceae</taxon>
        <taxon>Prolixibacter</taxon>
    </lineage>
</organism>
<keyword evidence="1" id="KW-1133">Transmembrane helix</keyword>
<dbReference type="Pfam" id="PF00873">
    <property type="entry name" value="ACR_tran"/>
    <property type="match status" value="2"/>
</dbReference>
<dbReference type="OrthoDB" id="9798415at2"/>
<dbReference type="RefSeq" id="WP_106541353.1">
    <property type="nucleotide sequence ID" value="NZ_BLAU01000001.1"/>
</dbReference>
<name>A0A2P8CII2_9BACT</name>
<feature type="transmembrane region" description="Helical" evidence="1">
    <location>
        <begin position="426"/>
        <end position="447"/>
    </location>
</feature>
<evidence type="ECO:0000313" key="3">
    <source>
        <dbReference type="EMBL" id="PSK84787.1"/>
    </source>
</evidence>
<keyword evidence="1" id="KW-0812">Transmembrane</keyword>
<feature type="transmembrane region" description="Helical" evidence="1">
    <location>
        <begin position="12"/>
        <end position="33"/>
    </location>
</feature>
<feature type="transmembrane region" description="Helical" evidence="1">
    <location>
        <begin position="885"/>
        <end position="905"/>
    </location>
</feature>
<accession>A0A2P8CII2</accession>
<dbReference type="Gene3D" id="1.20.1640.10">
    <property type="entry name" value="Multidrug efflux transporter AcrB transmembrane domain"/>
    <property type="match status" value="2"/>
</dbReference>
<dbReference type="Proteomes" id="UP000240621">
    <property type="component" value="Unassembled WGS sequence"/>
</dbReference>
<dbReference type="EMBL" id="BLAU01000001">
    <property type="protein sequence ID" value="GET20952.1"/>
    <property type="molecule type" value="Genomic_DNA"/>
</dbReference>
<dbReference type="SUPFAM" id="SSF82693">
    <property type="entry name" value="Multidrug efflux transporter AcrB pore domain, PN1, PN2, PC1 and PC2 subdomains"/>
    <property type="match status" value="1"/>
</dbReference>
<evidence type="ECO:0000313" key="5">
    <source>
        <dbReference type="Proteomes" id="UP000396862"/>
    </source>
</evidence>
<dbReference type="PANTHER" id="PTHR32063">
    <property type="match status" value="1"/>
</dbReference>
<sequence length="1092" mass="122983">MKKLVSQFVKFPFYANLIIASLLLAGGISIMTMKKSFFPEVKSRYIYVTVFYPGASPLEMEEGVTTRIEEAIRGIVGIKETTSTSSENMTSVRIETTGEYDIDETLMEVKNAVDGISSFPTAAERPIVYKQRTTSMALFMSLSGDVDLMTLKEYGQRVEEDFLNSGIVSQVSLSGYPSPEISVEVDEDNLVRYGITFDQIMQAISANNRDISGGQIRSEDEDILIRLRSRSADPDKIGNIILRGTPDGGYIRIRDVATVKKQFADVPQKSLKKGKPVVSLRVSKLNSEDLEEITQYCEDYAKSFNARNNGVEMSVEFSFLDLLRSRLDLLLYNGMTGLIMVIISLALFLNFRLSLWVAWGIPSSFLAMFIVANQIGITMNMISLFGMILVIGILVDDGIVIGENIYQHFERGKSPMRSAVDGTMEVMPAVVTSVTTTIVAFMPLLFLRNQMERMREMAIVVILSLLFSLLEAFFVLPAHLSNPRVLNPRAITNESRGLKKYLENAIRWLRDRVYQRALKWILHYRYLMLGVPVALFLITIGLLGSGKIRTTIFPAMEFDSFEINIAFTPGSGEKQTMAYLKKFEKAVWEVNDDMLKEYPHAFDDVKPTLWSKLTGNKIDTAHTFIDHTFVNLGSAFDGLESGAHAGQVSVFPRNLEGTGISSYEIINRVREKIGQVPEAEKMTVAGRVMFGKPVSLSLLGRNIDELEQARDFMFQKLGDMPQLKDIVDNNAMGKQEIRLKLKPKAYLLGLNEMTIANQVRQGFYGGQAQRLQEGRDELRIWVRFPRKDREKIGQLENMKIMTPQGEYPLNELATYKMERGPVAIKRYNGMREIRVEADVVDRNASVTDILNQVENEILPELHAKFPGVRMVAQGQQREGREAMQVIFLYYGIAFFIIVMILMIHFKSFEQPLLVLAMIPMSLLGAVWGHGIVGKPVSMLSMWGMVALSGVIINDAVVFLSRYNDLLLQKLPVKEAIIEAGKSRLRPILLTTITTTVGLYPLILEKSFQAQFLIPMAISLAYGVAIGTFFILIFFPALILILNDLRVARYHLWNGVKPEREEVEIALIHSQRRIDGEDEAPDVNKVVGDLELE</sequence>
<feature type="transmembrane region" description="Helical" evidence="1">
    <location>
        <begin position="384"/>
        <end position="406"/>
    </location>
</feature>
<dbReference type="Gene3D" id="3.30.70.1320">
    <property type="entry name" value="Multidrug efflux transporter AcrB pore domain like"/>
    <property type="match status" value="1"/>
</dbReference>
<evidence type="ECO:0000256" key="1">
    <source>
        <dbReference type="SAM" id="Phobius"/>
    </source>
</evidence>
<dbReference type="GO" id="GO:0042910">
    <property type="term" value="F:xenobiotic transmembrane transporter activity"/>
    <property type="evidence" value="ECO:0007669"/>
    <property type="project" value="TreeGrafter"/>
</dbReference>
<dbReference type="SUPFAM" id="SSF82866">
    <property type="entry name" value="Multidrug efflux transporter AcrB transmembrane domain"/>
    <property type="match status" value="2"/>
</dbReference>
<feature type="transmembrane region" description="Helical" evidence="1">
    <location>
        <begin position="911"/>
        <end position="932"/>
    </location>
</feature>
<keyword evidence="5" id="KW-1185">Reference proteome</keyword>
<gene>
    <name evidence="3" type="ORF">CLV93_102578</name>
    <name evidence="2" type="ORF">JCM18694_11980</name>
</gene>
<dbReference type="Proteomes" id="UP000396862">
    <property type="component" value="Unassembled WGS sequence"/>
</dbReference>
<dbReference type="GO" id="GO:0005886">
    <property type="term" value="C:plasma membrane"/>
    <property type="evidence" value="ECO:0007669"/>
    <property type="project" value="TreeGrafter"/>
</dbReference>
<reference evidence="3 4" key="1">
    <citation type="submission" date="2018-03" db="EMBL/GenBank/DDBJ databases">
        <title>Genomic Encyclopedia of Archaeal and Bacterial Type Strains, Phase II (KMG-II): from individual species to whole genera.</title>
        <authorList>
            <person name="Goeker M."/>
        </authorList>
    </citation>
    <scope>NUCLEOTIDE SEQUENCE [LARGE SCALE GENOMIC DNA]</scope>
    <source>
        <strain evidence="3 4">DSM 27267</strain>
    </source>
</reference>
<feature type="transmembrane region" description="Helical" evidence="1">
    <location>
        <begin position="1011"/>
        <end position="1041"/>
    </location>
</feature>
<feature type="transmembrane region" description="Helical" evidence="1">
    <location>
        <begin position="524"/>
        <end position="543"/>
    </location>
</feature>
<dbReference type="SUPFAM" id="SSF82714">
    <property type="entry name" value="Multidrug efflux transporter AcrB TolC docking domain, DN and DC subdomains"/>
    <property type="match status" value="2"/>
</dbReference>
<dbReference type="PANTHER" id="PTHR32063:SF33">
    <property type="entry name" value="RND SUPERFAMILY EFFLUX PUMP PERMEASE COMPONENT"/>
    <property type="match status" value="1"/>
</dbReference>
<dbReference type="PRINTS" id="PR00702">
    <property type="entry name" value="ACRIFLAVINRP"/>
</dbReference>
<dbReference type="Gene3D" id="3.30.70.1440">
    <property type="entry name" value="Multidrug efflux transporter AcrB pore domain"/>
    <property type="match status" value="1"/>
</dbReference>
<feature type="transmembrane region" description="Helical" evidence="1">
    <location>
        <begin position="355"/>
        <end position="372"/>
    </location>
</feature>
<dbReference type="EMBL" id="PYGC01000002">
    <property type="protein sequence ID" value="PSK84787.1"/>
    <property type="molecule type" value="Genomic_DNA"/>
</dbReference>
<dbReference type="InterPro" id="IPR001036">
    <property type="entry name" value="Acrflvin-R"/>
</dbReference>
<proteinExistence type="predicted"/>
<evidence type="ECO:0000313" key="4">
    <source>
        <dbReference type="Proteomes" id="UP000240621"/>
    </source>
</evidence>
<feature type="transmembrane region" description="Helical" evidence="1">
    <location>
        <begin position="939"/>
        <end position="960"/>
    </location>
</feature>
<dbReference type="Gene3D" id="3.30.2090.10">
    <property type="entry name" value="Multidrug efflux transporter AcrB TolC docking domain, DN and DC subdomains"/>
    <property type="match status" value="2"/>
</dbReference>
<dbReference type="AlphaFoldDB" id="A0A2P8CII2"/>